<dbReference type="AlphaFoldDB" id="A0A553PR12"/>
<name>A0A553PR12_TIGCA</name>
<evidence type="ECO:0000256" key="1">
    <source>
        <dbReference type="SAM" id="SignalP"/>
    </source>
</evidence>
<proteinExistence type="predicted"/>
<dbReference type="GO" id="GO:0007218">
    <property type="term" value="P:neuropeptide signaling pathway"/>
    <property type="evidence" value="ECO:0007669"/>
    <property type="project" value="InterPro"/>
</dbReference>
<dbReference type="GO" id="GO:0018990">
    <property type="term" value="P:ecdysis, chitin-based cuticle"/>
    <property type="evidence" value="ECO:0007669"/>
    <property type="project" value="InterPro"/>
</dbReference>
<accession>A0A553PR12</accession>
<gene>
    <name evidence="2" type="ORF">TCAL_14829</name>
</gene>
<keyword evidence="3" id="KW-1185">Reference proteome</keyword>
<dbReference type="Proteomes" id="UP000318571">
    <property type="component" value="Chromosome 6"/>
</dbReference>
<evidence type="ECO:0000313" key="3">
    <source>
        <dbReference type="Proteomes" id="UP000318571"/>
    </source>
</evidence>
<reference evidence="2 3" key="1">
    <citation type="journal article" date="2018" name="Nat. Ecol. Evol.">
        <title>Genomic signatures of mitonuclear coevolution across populations of Tigriopus californicus.</title>
        <authorList>
            <person name="Barreto F.S."/>
            <person name="Watson E.T."/>
            <person name="Lima T.G."/>
            <person name="Willett C.S."/>
            <person name="Edmands S."/>
            <person name="Li W."/>
            <person name="Burton R.S."/>
        </authorList>
    </citation>
    <scope>NUCLEOTIDE SEQUENCE [LARGE SCALE GENOMIC DNA]</scope>
    <source>
        <strain evidence="2 3">San Diego</strain>
    </source>
</reference>
<comment type="caution">
    <text evidence="2">The sequence shown here is derived from an EMBL/GenBank/DDBJ whole genome shotgun (WGS) entry which is preliminary data.</text>
</comment>
<feature type="chain" id="PRO_5022091031" description="Eclosion hormone" evidence="1">
    <location>
        <begin position="29"/>
        <end position="94"/>
    </location>
</feature>
<protein>
    <recommendedName>
        <fullName evidence="4">Eclosion hormone</fullName>
    </recommendedName>
</protein>
<dbReference type="STRING" id="6832.A0A553PR12"/>
<dbReference type="Pfam" id="PF04736">
    <property type="entry name" value="Eclosion"/>
    <property type="match status" value="1"/>
</dbReference>
<keyword evidence="1" id="KW-0732">Signal</keyword>
<organism evidence="2 3">
    <name type="scientific">Tigriopus californicus</name>
    <name type="common">Marine copepod</name>
    <dbReference type="NCBI Taxonomy" id="6832"/>
    <lineage>
        <taxon>Eukaryota</taxon>
        <taxon>Metazoa</taxon>
        <taxon>Ecdysozoa</taxon>
        <taxon>Arthropoda</taxon>
        <taxon>Crustacea</taxon>
        <taxon>Multicrustacea</taxon>
        <taxon>Hexanauplia</taxon>
        <taxon>Copepoda</taxon>
        <taxon>Harpacticoida</taxon>
        <taxon>Harpacticidae</taxon>
        <taxon>Tigriopus</taxon>
    </lineage>
</organism>
<dbReference type="GO" id="GO:0008255">
    <property type="term" value="F:ecdysis-triggering hormone activity"/>
    <property type="evidence" value="ECO:0007669"/>
    <property type="project" value="InterPro"/>
</dbReference>
<sequence>MQNSIRPTPSSILLILSVMCLMIPSSIFVQGSPRSTCLRSCHLCQQMYGDHFQGHLCAHTCIKLRGRVIPDCTNFPSIAPYLDLSNLVEENSGP</sequence>
<dbReference type="InterPro" id="IPR006825">
    <property type="entry name" value="Eclosion"/>
</dbReference>
<dbReference type="OMA" id="CEDEYSI"/>
<feature type="signal peptide" evidence="1">
    <location>
        <begin position="1"/>
        <end position="28"/>
    </location>
</feature>
<evidence type="ECO:0000313" key="2">
    <source>
        <dbReference type="EMBL" id="TRY80123.1"/>
    </source>
</evidence>
<dbReference type="EMBL" id="VCGU01000002">
    <property type="protein sequence ID" value="TRY80123.1"/>
    <property type="molecule type" value="Genomic_DNA"/>
</dbReference>
<evidence type="ECO:0008006" key="4">
    <source>
        <dbReference type="Google" id="ProtNLM"/>
    </source>
</evidence>